<dbReference type="CDD" id="cd14829">
    <property type="entry name" value="Zeta-COP"/>
    <property type="match status" value="1"/>
</dbReference>
<evidence type="ECO:0000256" key="2">
    <source>
        <dbReference type="ARBA" id="ARBA00006972"/>
    </source>
</evidence>
<proteinExistence type="inferred from homology"/>
<dbReference type="EnsemblPlants" id="OPUNC01G35420.1">
    <property type="protein sequence ID" value="OPUNC01G35420.1"/>
    <property type="gene ID" value="OPUNC01G35420"/>
</dbReference>
<reference evidence="14" key="1">
    <citation type="submission" date="2015-04" db="UniProtKB">
        <authorList>
            <consortium name="EnsemblPlants"/>
        </authorList>
    </citation>
    <scope>IDENTIFICATION</scope>
</reference>
<evidence type="ECO:0000256" key="6">
    <source>
        <dbReference type="ARBA" id="ARBA00022892"/>
    </source>
</evidence>
<dbReference type="PANTHER" id="PTHR11043">
    <property type="entry name" value="ZETA-COAT PROTEIN"/>
    <property type="match status" value="1"/>
</dbReference>
<dbReference type="PANTHER" id="PTHR11043:SF17">
    <property type="entry name" value="COATOMER SUBUNIT ZETA-3"/>
    <property type="match status" value="1"/>
</dbReference>
<dbReference type="GO" id="GO:0000139">
    <property type="term" value="C:Golgi membrane"/>
    <property type="evidence" value="ECO:0007669"/>
    <property type="project" value="UniProtKB-SubCell"/>
</dbReference>
<feature type="domain" description="AP complex mu/sigma subunit" evidence="13">
    <location>
        <begin position="228"/>
        <end position="366"/>
    </location>
</feature>
<evidence type="ECO:0000313" key="14">
    <source>
        <dbReference type="EnsemblPlants" id="OPUNC01G35420.1"/>
    </source>
</evidence>
<dbReference type="GO" id="GO:0006891">
    <property type="term" value="P:intra-Golgi vesicle-mediated transport"/>
    <property type="evidence" value="ECO:0007669"/>
    <property type="project" value="TreeGrafter"/>
</dbReference>
<dbReference type="Gramene" id="OPUNC01G35420.1">
    <property type="protein sequence ID" value="OPUNC01G35420.1"/>
    <property type="gene ID" value="OPUNC01G35420"/>
</dbReference>
<evidence type="ECO:0000256" key="1">
    <source>
        <dbReference type="ARBA" id="ARBA00004255"/>
    </source>
</evidence>
<keyword evidence="7 12" id="KW-0653">Protein transport</keyword>
<evidence type="ECO:0000256" key="8">
    <source>
        <dbReference type="ARBA" id="ARBA00023034"/>
    </source>
</evidence>
<comment type="subcellular location">
    <subcellularLocation>
        <location evidence="12">Cytoplasm</location>
    </subcellularLocation>
    <subcellularLocation>
        <location evidence="1 12">Golgi apparatus membrane</location>
        <topology evidence="1 12">Peripheral membrane protein</topology>
        <orientation evidence="1 12">Cytoplasmic side</orientation>
    </subcellularLocation>
    <subcellularLocation>
        <location evidence="12">Cytoplasmic vesicle</location>
        <location evidence="12">COPI-coated vesicle membrane</location>
        <topology evidence="12">Peripheral membrane protein</topology>
        <orientation evidence="12">Cytoplasmic side</orientation>
    </subcellularLocation>
</comment>
<dbReference type="AlphaFoldDB" id="A0A0E0JQT0"/>
<evidence type="ECO:0000256" key="3">
    <source>
        <dbReference type="ARBA" id="ARBA00011775"/>
    </source>
</evidence>
<protein>
    <recommendedName>
        <fullName evidence="12">Coatomer subunit zeta</fullName>
    </recommendedName>
</protein>
<keyword evidence="5 12" id="KW-0963">Cytoplasm</keyword>
<dbReference type="HOGENOM" id="CLU_695191_0_0_1"/>
<dbReference type="GO" id="GO:0030126">
    <property type="term" value="C:COPI vesicle coat"/>
    <property type="evidence" value="ECO:0007669"/>
    <property type="project" value="UniProtKB-UniRule"/>
</dbReference>
<sequence>MVAGEGGGVGVIWGRSLWWRGCPCWGSPRLGGATEDGDTPDDGTAAILAWRAVSEGRHVHAHVVATGSMGDGDLRRRRRLPPPRRCRIIGAVLIVAGLYLVLWEKSQERAIAAAKEASAAAAAAPRGVAVGGRWRRGGGLGREQVAEEHAVIGSVPEKEKSASLASFLQFSSSVLVLASLTRSLLLPSSIASLAQQSATNPPANRGIAPIPSPILQIRLPEMESCPSVKNILVLDSEGKRVAVKYYSDDWPSLSSKQAFEKSVFAKTQKTSARTEAEIVMFDSYIVVYKFIQDLHFFVTGGDEENELILASVLQGFSEAIDYLLRNKVHRRAALENLDLIFLCLDEVVDGGIVLETDAKAILEKVSGHGEGSGSLTEQKLSSALATAKEHFARSIFS</sequence>
<keyword evidence="8 12" id="KW-0333">Golgi apparatus</keyword>
<evidence type="ECO:0000256" key="5">
    <source>
        <dbReference type="ARBA" id="ARBA00022490"/>
    </source>
</evidence>
<evidence type="ECO:0000256" key="7">
    <source>
        <dbReference type="ARBA" id="ARBA00022927"/>
    </source>
</evidence>
<dbReference type="eggNOG" id="KOG3343">
    <property type="taxonomic scope" value="Eukaryota"/>
</dbReference>
<keyword evidence="6 12" id="KW-0931">ER-Golgi transport</keyword>
<dbReference type="SUPFAM" id="SSF64356">
    <property type="entry name" value="SNARE-like"/>
    <property type="match status" value="1"/>
</dbReference>
<keyword evidence="9 12" id="KW-0472">Membrane</keyword>
<accession>A0A0E0JQT0</accession>
<dbReference type="InterPro" id="IPR039652">
    <property type="entry name" value="Coatomer_zeta"/>
</dbReference>
<evidence type="ECO:0000256" key="10">
    <source>
        <dbReference type="ARBA" id="ARBA00023329"/>
    </source>
</evidence>
<evidence type="ECO:0000256" key="12">
    <source>
        <dbReference type="RuleBase" id="RU366053"/>
    </source>
</evidence>
<dbReference type="Pfam" id="PF01217">
    <property type="entry name" value="Clat_adaptor_s"/>
    <property type="match status" value="1"/>
</dbReference>
<dbReference type="GO" id="GO:0006886">
    <property type="term" value="P:intracellular protein transport"/>
    <property type="evidence" value="ECO:0007669"/>
    <property type="project" value="TreeGrafter"/>
</dbReference>
<comment type="subunit">
    <text evidence="3 12">Oligomeric complex that consists of at least the alpha, beta, beta', gamma, delta, epsilon and zeta subunits.</text>
</comment>
<dbReference type="STRING" id="4537.A0A0E0JQT0"/>
<reference evidence="14" key="2">
    <citation type="submission" date="2018-05" db="EMBL/GenBank/DDBJ databases">
        <title>OpunRS2 (Oryza punctata Reference Sequence Version 2).</title>
        <authorList>
            <person name="Zhang J."/>
            <person name="Kudrna D."/>
            <person name="Lee S."/>
            <person name="Talag J."/>
            <person name="Welchert J."/>
            <person name="Wing R.A."/>
        </authorList>
    </citation>
    <scope>NUCLEOTIDE SEQUENCE [LARGE SCALE GENOMIC DNA]</scope>
</reference>
<comment type="similarity">
    <text evidence="2 12">Belongs to the adaptor complexes small subunit family.</text>
</comment>
<dbReference type="Gene3D" id="3.30.450.60">
    <property type="match status" value="1"/>
</dbReference>
<dbReference type="GO" id="GO:0006890">
    <property type="term" value="P:retrograde vesicle-mediated transport, Golgi to endoplasmic reticulum"/>
    <property type="evidence" value="ECO:0007669"/>
    <property type="project" value="UniProtKB-UniRule"/>
</dbReference>
<evidence type="ECO:0000256" key="9">
    <source>
        <dbReference type="ARBA" id="ARBA00023136"/>
    </source>
</evidence>
<keyword evidence="10 12" id="KW-0968">Cytoplasmic vesicle</keyword>
<evidence type="ECO:0000313" key="15">
    <source>
        <dbReference type="Proteomes" id="UP000026962"/>
    </source>
</evidence>
<organism evidence="14">
    <name type="scientific">Oryza punctata</name>
    <name type="common">Red rice</name>
    <dbReference type="NCBI Taxonomy" id="4537"/>
    <lineage>
        <taxon>Eukaryota</taxon>
        <taxon>Viridiplantae</taxon>
        <taxon>Streptophyta</taxon>
        <taxon>Embryophyta</taxon>
        <taxon>Tracheophyta</taxon>
        <taxon>Spermatophyta</taxon>
        <taxon>Magnoliopsida</taxon>
        <taxon>Liliopsida</taxon>
        <taxon>Poales</taxon>
        <taxon>Poaceae</taxon>
        <taxon>BOP clade</taxon>
        <taxon>Oryzoideae</taxon>
        <taxon>Oryzeae</taxon>
        <taxon>Oryzinae</taxon>
        <taxon>Oryza</taxon>
    </lineage>
</organism>
<evidence type="ECO:0000259" key="13">
    <source>
        <dbReference type="Pfam" id="PF01217"/>
    </source>
</evidence>
<dbReference type="InterPro" id="IPR011012">
    <property type="entry name" value="Longin-like_dom_sf"/>
</dbReference>
<dbReference type="FunFam" id="3.30.450.60:FF:000014">
    <property type="entry name" value="Coatomer subunit zeta-2"/>
    <property type="match status" value="1"/>
</dbReference>
<name>A0A0E0JQT0_ORYPU</name>
<evidence type="ECO:0000256" key="11">
    <source>
        <dbReference type="ARBA" id="ARBA00045555"/>
    </source>
</evidence>
<dbReference type="Proteomes" id="UP000026962">
    <property type="component" value="Chromosome 1"/>
</dbReference>
<comment type="function">
    <text evidence="11">The coatomer is a cytosolic protein complex that binds to dilysine motifs and reversibly associates with Golgi non-clathrin-coated vesicles, which further mediate biosynthetic protein transport from the ER, via the Golgi up to the trans Golgi network. Coatomer complex is required for budding from Golgi membranes, and is essential for the retrograde Golgi-to-ER transport of dilysine-tagged proteins. The zeta subunit may be involved in regulating the coat assembly and, hence, the rate of biosynthetic protein transport due to its association-dissociation properties with the coatomer complex.</text>
</comment>
<keyword evidence="15" id="KW-1185">Reference proteome</keyword>
<keyword evidence="4 12" id="KW-0813">Transport</keyword>
<evidence type="ECO:0000256" key="4">
    <source>
        <dbReference type="ARBA" id="ARBA00022448"/>
    </source>
</evidence>
<dbReference type="InterPro" id="IPR022775">
    <property type="entry name" value="AP_mu_sigma_su"/>
</dbReference>